<organism evidence="1 2">
    <name type="scientific">Pyronema omphalodes (strain CBS 100304)</name>
    <name type="common">Pyronema confluens</name>
    <dbReference type="NCBI Taxonomy" id="1076935"/>
    <lineage>
        <taxon>Eukaryota</taxon>
        <taxon>Fungi</taxon>
        <taxon>Dikarya</taxon>
        <taxon>Ascomycota</taxon>
        <taxon>Pezizomycotina</taxon>
        <taxon>Pezizomycetes</taxon>
        <taxon>Pezizales</taxon>
        <taxon>Pyronemataceae</taxon>
        <taxon>Pyronema</taxon>
    </lineage>
</organism>
<protein>
    <submittedName>
        <fullName evidence="1">Uncharacterized protein</fullName>
    </submittedName>
</protein>
<keyword evidence="2" id="KW-1185">Reference proteome</keyword>
<dbReference type="AlphaFoldDB" id="U4LCI3"/>
<dbReference type="Proteomes" id="UP000018144">
    <property type="component" value="Unassembled WGS sequence"/>
</dbReference>
<reference evidence="1 2" key="1">
    <citation type="journal article" date="2013" name="PLoS Genet.">
        <title>The genome and development-dependent transcriptomes of Pyronema confluens: a window into fungal evolution.</title>
        <authorList>
            <person name="Traeger S."/>
            <person name="Altegoer F."/>
            <person name="Freitag M."/>
            <person name="Gabaldon T."/>
            <person name="Kempken F."/>
            <person name="Kumar A."/>
            <person name="Marcet-Houben M."/>
            <person name="Poggeler S."/>
            <person name="Stajich J.E."/>
            <person name="Nowrousian M."/>
        </authorList>
    </citation>
    <scope>NUCLEOTIDE SEQUENCE [LARGE SCALE GENOMIC DNA]</scope>
    <source>
        <strain evidence="2">CBS 100304</strain>
        <tissue evidence="1">Vegetative mycelium</tissue>
    </source>
</reference>
<evidence type="ECO:0000313" key="2">
    <source>
        <dbReference type="Proteomes" id="UP000018144"/>
    </source>
</evidence>
<name>U4LCI3_PYROM</name>
<dbReference type="EMBL" id="HF935394">
    <property type="protein sequence ID" value="CCX08173.1"/>
    <property type="molecule type" value="Genomic_DNA"/>
</dbReference>
<gene>
    <name evidence="1" type="ORF">PCON_07762</name>
</gene>
<accession>U4LCI3</accession>
<evidence type="ECO:0000313" key="1">
    <source>
        <dbReference type="EMBL" id="CCX08173.1"/>
    </source>
</evidence>
<sequence length="49" mass="5659">MKHDKVSLLLTKFRSPGSSTPLTAHVHVHSYIFKPIEAIKFMVSRVIYF</sequence>
<proteinExistence type="predicted"/>